<dbReference type="SUPFAM" id="SSF102829">
    <property type="entry name" value="Cell division protein ZapA-like"/>
    <property type="match status" value="1"/>
</dbReference>
<evidence type="ECO:0000256" key="11">
    <source>
        <dbReference type="ARBA" id="ARBA00033158"/>
    </source>
</evidence>
<evidence type="ECO:0000256" key="12">
    <source>
        <dbReference type="SAM" id="Coils"/>
    </source>
</evidence>
<keyword evidence="6 12" id="KW-0175">Coiled coil</keyword>
<dbReference type="InterPro" id="IPR007838">
    <property type="entry name" value="Cell_div_ZapA-like"/>
</dbReference>
<gene>
    <name evidence="13" type="ORF">EDC57_0533</name>
</gene>
<keyword evidence="14" id="KW-1185">Reference proteome</keyword>
<protein>
    <recommendedName>
        <fullName evidence="3">Cell division protein ZapA</fullName>
    </recommendedName>
    <alternativeName>
        <fullName evidence="11">Z ring-associated protein ZapA</fullName>
    </alternativeName>
</protein>
<dbReference type="AlphaFoldDB" id="A0A3N1YAH4"/>
<dbReference type="GO" id="GO:0030428">
    <property type="term" value="C:cell septum"/>
    <property type="evidence" value="ECO:0007669"/>
    <property type="project" value="TreeGrafter"/>
</dbReference>
<evidence type="ECO:0000313" key="14">
    <source>
        <dbReference type="Proteomes" id="UP000276634"/>
    </source>
</evidence>
<comment type="function">
    <text evidence="9">Activator of cell division through the inhibition of FtsZ GTPase activity, therefore promoting FtsZ assembly into bundles of protofilaments necessary for the formation of the division Z ring. It is recruited early at mid-cell but it is not essential for cell division.</text>
</comment>
<reference evidence="13 14" key="1">
    <citation type="submission" date="2018-11" db="EMBL/GenBank/DDBJ databases">
        <title>Genomic Encyclopedia of Type Strains, Phase IV (KMG-IV): sequencing the most valuable type-strain genomes for metagenomic binning, comparative biology and taxonomic classification.</title>
        <authorList>
            <person name="Goeker M."/>
        </authorList>
    </citation>
    <scope>NUCLEOTIDE SEQUENCE [LARGE SCALE GENOMIC DNA]</scope>
    <source>
        <strain evidence="13 14">DSM 100275</strain>
    </source>
</reference>
<proteinExistence type="inferred from homology"/>
<feature type="coiled-coil region" evidence="12">
    <location>
        <begin position="71"/>
        <end position="98"/>
    </location>
</feature>
<dbReference type="Gene3D" id="1.20.5.50">
    <property type="match status" value="1"/>
</dbReference>
<evidence type="ECO:0000256" key="5">
    <source>
        <dbReference type="ARBA" id="ARBA00022618"/>
    </source>
</evidence>
<evidence type="ECO:0000256" key="6">
    <source>
        <dbReference type="ARBA" id="ARBA00023054"/>
    </source>
</evidence>
<comment type="similarity">
    <text evidence="2">Belongs to the ZapA family. Type 1 subfamily.</text>
</comment>
<keyword evidence="4" id="KW-0963">Cytoplasm</keyword>
<keyword evidence="7" id="KW-0717">Septation</keyword>
<evidence type="ECO:0000256" key="3">
    <source>
        <dbReference type="ARBA" id="ARBA00015195"/>
    </source>
</evidence>
<dbReference type="Pfam" id="PF05164">
    <property type="entry name" value="ZapA"/>
    <property type="match status" value="1"/>
</dbReference>
<evidence type="ECO:0000256" key="4">
    <source>
        <dbReference type="ARBA" id="ARBA00022490"/>
    </source>
</evidence>
<evidence type="ECO:0000313" key="13">
    <source>
        <dbReference type="EMBL" id="ROR34632.1"/>
    </source>
</evidence>
<dbReference type="Gene3D" id="3.30.160.880">
    <property type="entry name" value="Cell division protein ZapA protomer, N-terminal domain"/>
    <property type="match status" value="1"/>
</dbReference>
<dbReference type="GO" id="GO:0005829">
    <property type="term" value="C:cytosol"/>
    <property type="evidence" value="ECO:0007669"/>
    <property type="project" value="TreeGrafter"/>
</dbReference>
<keyword evidence="5 13" id="KW-0132">Cell division</keyword>
<dbReference type="GO" id="GO:0000921">
    <property type="term" value="P:septin ring assembly"/>
    <property type="evidence" value="ECO:0007669"/>
    <property type="project" value="TreeGrafter"/>
</dbReference>
<evidence type="ECO:0000256" key="7">
    <source>
        <dbReference type="ARBA" id="ARBA00023210"/>
    </source>
</evidence>
<comment type="subunit">
    <text evidence="10">Homodimer. Interacts with FtsZ.</text>
</comment>
<evidence type="ECO:0000256" key="2">
    <source>
        <dbReference type="ARBA" id="ARBA00010074"/>
    </source>
</evidence>
<dbReference type="Proteomes" id="UP000276634">
    <property type="component" value="Unassembled WGS sequence"/>
</dbReference>
<dbReference type="RefSeq" id="WP_123399973.1">
    <property type="nucleotide sequence ID" value="NZ_RJVI01000001.1"/>
</dbReference>
<dbReference type="OrthoDB" id="5772359at2"/>
<comment type="caution">
    <text evidence="13">The sequence shown here is derived from an EMBL/GenBank/DDBJ whole genome shotgun (WGS) entry which is preliminary data.</text>
</comment>
<organism evidence="13 14">
    <name type="scientific">Inmirania thermothiophila</name>
    <dbReference type="NCBI Taxonomy" id="1750597"/>
    <lineage>
        <taxon>Bacteria</taxon>
        <taxon>Pseudomonadati</taxon>
        <taxon>Pseudomonadota</taxon>
        <taxon>Gammaproteobacteria</taxon>
        <taxon>Chromatiales</taxon>
        <taxon>Ectothiorhodospiraceae</taxon>
        <taxon>Inmirania</taxon>
    </lineage>
</organism>
<dbReference type="GO" id="GO:0032153">
    <property type="term" value="C:cell division site"/>
    <property type="evidence" value="ECO:0007669"/>
    <property type="project" value="TreeGrafter"/>
</dbReference>
<evidence type="ECO:0000256" key="9">
    <source>
        <dbReference type="ARBA" id="ARBA00024910"/>
    </source>
</evidence>
<accession>A0A3N1YAH4</accession>
<dbReference type="PANTHER" id="PTHR34981:SF1">
    <property type="entry name" value="CELL DIVISION PROTEIN ZAPA"/>
    <property type="match status" value="1"/>
</dbReference>
<dbReference type="EMBL" id="RJVI01000001">
    <property type="protein sequence ID" value="ROR34632.1"/>
    <property type="molecule type" value="Genomic_DNA"/>
</dbReference>
<evidence type="ECO:0000256" key="1">
    <source>
        <dbReference type="ARBA" id="ARBA00004496"/>
    </source>
</evidence>
<evidence type="ECO:0000256" key="8">
    <source>
        <dbReference type="ARBA" id="ARBA00023306"/>
    </source>
</evidence>
<name>A0A3N1YAH4_9GAMM</name>
<keyword evidence="8" id="KW-0131">Cell cycle</keyword>
<dbReference type="PANTHER" id="PTHR34981">
    <property type="entry name" value="CELL DIVISION PROTEIN ZAPA"/>
    <property type="match status" value="1"/>
</dbReference>
<dbReference type="GO" id="GO:0043093">
    <property type="term" value="P:FtsZ-dependent cytokinesis"/>
    <property type="evidence" value="ECO:0007669"/>
    <property type="project" value="TreeGrafter"/>
</dbReference>
<dbReference type="InterPro" id="IPR042233">
    <property type="entry name" value="Cell_div_ZapA_N"/>
</dbReference>
<dbReference type="GO" id="GO:0000917">
    <property type="term" value="P:division septum assembly"/>
    <property type="evidence" value="ECO:0007669"/>
    <property type="project" value="UniProtKB-KW"/>
</dbReference>
<sequence length="105" mass="11776">MSEAPIAVTVRILDREYRVACPPEEREALLTSARHLGERMREIRDSGKVVGLERIAVMAALNITHDYLRLREERSRSIAELRARIDALQRRIAETLGEAPGKGGA</sequence>
<comment type="subcellular location">
    <subcellularLocation>
        <location evidence="1">Cytoplasm</location>
    </subcellularLocation>
</comment>
<dbReference type="InterPro" id="IPR036192">
    <property type="entry name" value="Cell_div_ZapA-like_sf"/>
</dbReference>
<evidence type="ECO:0000256" key="10">
    <source>
        <dbReference type="ARBA" id="ARBA00026068"/>
    </source>
</evidence>